<keyword evidence="4" id="KW-1185">Reference proteome</keyword>
<dbReference type="Pfam" id="PF20231">
    <property type="entry name" value="DUF6589"/>
    <property type="match status" value="1"/>
</dbReference>
<dbReference type="GeneID" id="18910992"/>
<name>K5WC71_PHACS</name>
<evidence type="ECO:0000313" key="4">
    <source>
        <dbReference type="Proteomes" id="UP000008370"/>
    </source>
</evidence>
<evidence type="ECO:0000259" key="2">
    <source>
        <dbReference type="Pfam" id="PF20231"/>
    </source>
</evidence>
<dbReference type="OrthoDB" id="4743193at2759"/>
<dbReference type="HOGENOM" id="CLU_1300093_0_0_1"/>
<feature type="region of interest" description="Disordered" evidence="1">
    <location>
        <begin position="167"/>
        <end position="200"/>
    </location>
</feature>
<protein>
    <recommendedName>
        <fullName evidence="2">DUF6589 domain-containing protein</fullName>
    </recommendedName>
</protein>
<feature type="compositionally biased region" description="Basic and acidic residues" evidence="1">
    <location>
        <begin position="181"/>
        <end position="200"/>
    </location>
</feature>
<evidence type="ECO:0000313" key="3">
    <source>
        <dbReference type="EMBL" id="EKM56790.1"/>
    </source>
</evidence>
<dbReference type="InterPro" id="IPR046496">
    <property type="entry name" value="DUF6589"/>
</dbReference>
<dbReference type="InParanoid" id="K5WC71"/>
<sequence>MNIGDIGWVETCFVPWTLVFKAVGKHKYTTELIKHITNVHFFYPEGLKRAVWYSMLLQNLYTKTVLIVPGLNRTIEAIIKESVLINIFCNAHLTLEKDLVLSYLSTHHADPDMTQTYATLEQHMSQYLLYTFDPARKSAHQLQDMFMKGFEALKQVNTSTMQVASATVEEVGTEGAEDEHDDKQGNTEDHEHDIDDKIYPDAKDISIELDNL</sequence>
<dbReference type="KEGG" id="pco:PHACADRAFT_194377"/>
<dbReference type="RefSeq" id="XP_007394625.1">
    <property type="nucleotide sequence ID" value="XM_007394563.1"/>
</dbReference>
<feature type="domain" description="DUF6589" evidence="2">
    <location>
        <begin position="1"/>
        <end position="57"/>
    </location>
</feature>
<dbReference type="AlphaFoldDB" id="K5WC71"/>
<feature type="compositionally biased region" description="Acidic residues" evidence="1">
    <location>
        <begin position="171"/>
        <end position="180"/>
    </location>
</feature>
<reference evidence="3 4" key="1">
    <citation type="journal article" date="2012" name="BMC Genomics">
        <title>Comparative genomics of the white-rot fungi, Phanerochaete carnosa and P. chrysosporium, to elucidate the genetic basis of the distinct wood types they colonize.</title>
        <authorList>
            <person name="Suzuki H."/>
            <person name="MacDonald J."/>
            <person name="Syed K."/>
            <person name="Salamov A."/>
            <person name="Hori C."/>
            <person name="Aerts A."/>
            <person name="Henrissat B."/>
            <person name="Wiebenga A."/>
            <person name="vanKuyk P.A."/>
            <person name="Barry K."/>
            <person name="Lindquist E."/>
            <person name="LaButti K."/>
            <person name="Lapidus A."/>
            <person name="Lucas S."/>
            <person name="Coutinho P."/>
            <person name="Gong Y."/>
            <person name="Samejima M."/>
            <person name="Mahadevan R."/>
            <person name="Abou-Zaid M."/>
            <person name="de Vries R.P."/>
            <person name="Igarashi K."/>
            <person name="Yadav J.S."/>
            <person name="Grigoriev I.V."/>
            <person name="Master E.R."/>
        </authorList>
    </citation>
    <scope>NUCLEOTIDE SEQUENCE [LARGE SCALE GENOMIC DNA]</scope>
    <source>
        <strain evidence="3 4">HHB-10118-sp</strain>
    </source>
</reference>
<dbReference type="Proteomes" id="UP000008370">
    <property type="component" value="Unassembled WGS sequence"/>
</dbReference>
<dbReference type="EMBL" id="JH930471">
    <property type="protein sequence ID" value="EKM56790.1"/>
    <property type="molecule type" value="Genomic_DNA"/>
</dbReference>
<organism evidence="3 4">
    <name type="scientific">Phanerochaete carnosa (strain HHB-10118-sp)</name>
    <name type="common">White-rot fungus</name>
    <name type="synonym">Peniophora carnosa</name>
    <dbReference type="NCBI Taxonomy" id="650164"/>
    <lineage>
        <taxon>Eukaryota</taxon>
        <taxon>Fungi</taxon>
        <taxon>Dikarya</taxon>
        <taxon>Basidiomycota</taxon>
        <taxon>Agaricomycotina</taxon>
        <taxon>Agaricomycetes</taxon>
        <taxon>Polyporales</taxon>
        <taxon>Phanerochaetaceae</taxon>
        <taxon>Phanerochaete</taxon>
    </lineage>
</organism>
<dbReference type="STRING" id="650164.K5WC71"/>
<accession>K5WC71</accession>
<proteinExistence type="predicted"/>
<gene>
    <name evidence="3" type="ORF">PHACADRAFT_194377</name>
</gene>
<evidence type="ECO:0000256" key="1">
    <source>
        <dbReference type="SAM" id="MobiDB-lite"/>
    </source>
</evidence>